<dbReference type="InterPro" id="IPR001387">
    <property type="entry name" value="Cro/C1-type_HTH"/>
</dbReference>
<feature type="region of interest" description="Disordered" evidence="1">
    <location>
        <begin position="128"/>
        <end position="151"/>
    </location>
</feature>
<dbReference type="EMBL" id="JYNL01000009">
    <property type="protein sequence ID" value="KMO82583.1"/>
    <property type="molecule type" value="Genomic_DNA"/>
</dbReference>
<dbReference type="SUPFAM" id="SSF47413">
    <property type="entry name" value="lambda repressor-like DNA-binding domains"/>
    <property type="match status" value="1"/>
</dbReference>
<evidence type="ECO:0008006" key="4">
    <source>
        <dbReference type="Google" id="ProtNLM"/>
    </source>
</evidence>
<reference evidence="2 3" key="1">
    <citation type="journal article" date="2015" name="Genome Biol. Evol.">
        <title>Characterization of Three Mycobacterium spp. with Potential Use in Bioremediation by Genome Sequencing and Comparative Genomics.</title>
        <authorList>
            <person name="Das S."/>
            <person name="Pettersson B.M."/>
            <person name="Behra P.R."/>
            <person name="Ramesh M."/>
            <person name="Dasgupta S."/>
            <person name="Bhattacharya A."/>
            <person name="Kirsebom L.A."/>
        </authorList>
    </citation>
    <scope>NUCLEOTIDE SEQUENCE [LARGE SCALE GENOMIC DNA]</scope>
    <source>
        <strain evidence="2 3">DSM 43826</strain>
    </source>
</reference>
<dbReference type="AlphaFoldDB" id="A0A0J6WKR7"/>
<evidence type="ECO:0000313" key="2">
    <source>
        <dbReference type="EMBL" id="KMO82583.1"/>
    </source>
</evidence>
<protein>
    <recommendedName>
        <fullName evidence="4">Helix-turn-helix protein</fullName>
    </recommendedName>
</protein>
<dbReference type="Proteomes" id="UP000036513">
    <property type="component" value="Unassembled WGS sequence"/>
</dbReference>
<dbReference type="CDD" id="cd00093">
    <property type="entry name" value="HTH_XRE"/>
    <property type="match status" value="1"/>
</dbReference>
<accession>A0A0J6WKR7</accession>
<keyword evidence="3" id="KW-1185">Reference proteome</keyword>
<dbReference type="GO" id="GO:0003677">
    <property type="term" value="F:DNA binding"/>
    <property type="evidence" value="ECO:0007669"/>
    <property type="project" value="InterPro"/>
</dbReference>
<gene>
    <name evidence="2" type="ORF">MCHLDSM_01206</name>
</gene>
<dbReference type="PATRIC" id="fig|37916.4.peg.1090"/>
<dbReference type="InterPro" id="IPR010982">
    <property type="entry name" value="Lambda_DNA-bd_dom_sf"/>
</dbReference>
<evidence type="ECO:0000313" key="3">
    <source>
        <dbReference type="Proteomes" id="UP000036513"/>
    </source>
</evidence>
<name>A0A0J6WKR7_9MYCO</name>
<comment type="caution">
    <text evidence="2">The sequence shown here is derived from an EMBL/GenBank/DDBJ whole genome shotgun (WGS) entry which is preliminary data.</text>
</comment>
<sequence>MVTPSQVVRVCTIGAEGSDTSACGDGGAGYRGPVSRSNGDRPPSAYVLRGFWPDADLDPDAPPSAPAAQQLARALRAAMTETATGQRALAATSGVAHTTIGRILAGTVLCDIGSLARLEQALGRRLWPERDDVQSRPRSKHRATTRKASGV</sequence>
<proteinExistence type="predicted"/>
<organism evidence="2 3">
    <name type="scientific">Mycolicibacterium chlorophenolicum</name>
    <dbReference type="NCBI Taxonomy" id="37916"/>
    <lineage>
        <taxon>Bacteria</taxon>
        <taxon>Bacillati</taxon>
        <taxon>Actinomycetota</taxon>
        <taxon>Actinomycetes</taxon>
        <taxon>Mycobacteriales</taxon>
        <taxon>Mycobacteriaceae</taxon>
        <taxon>Mycolicibacterium</taxon>
    </lineage>
</organism>
<dbReference type="Gene3D" id="1.10.260.40">
    <property type="entry name" value="lambda repressor-like DNA-binding domains"/>
    <property type="match status" value="1"/>
</dbReference>
<evidence type="ECO:0000256" key="1">
    <source>
        <dbReference type="SAM" id="MobiDB-lite"/>
    </source>
</evidence>
<dbReference type="STRING" id="37916.MCHLDSM_01206"/>